<sequence>MDEVGGRWTSLGQMKATRAAARNWGEIIYIEQGRNESAISDLAGHGFEEEGYPVVNYESDRQTAMSTTVRLATPNIVLSRVYPSTDDPHTMQIPELRHQTSTVARQVGGFWCFRISTRWVQKMDSPTMSYSTTSAEGEIQPNQIGTIIVIDNLVYLDHPSLKLCGVPKDVRSHDIERVRNKEQLSTRVGCGRVHSIIENILDKCGVIATDLPTKTDDLSHSTGHGWTTREKWSSYDYCLVLDQRCSVSPTTSTLSGRVTTTAWPPRNLRELRLGMPRADKALSDPSETKDHENSIRHYRRLHVSMVLHQDRLRRVRQMSTRFRRRLYAFSITRERLLDLDKEYGMKRCKTGDLVVRSVLSRSTSEIDLDKPFRCPHEADKGSLTLSLNSPRTVIVRRNESAISDLAGHGFEEEGYPVVDYESDRQTAMSTTVRLATPNIVLM</sequence>
<reference evidence="2" key="2">
    <citation type="journal article" date="2008" name="Nucleic Acids Res.">
        <title>The rice annotation project database (RAP-DB): 2008 update.</title>
        <authorList>
            <consortium name="The rice annotation project (RAP)"/>
        </authorList>
    </citation>
    <scope>GENOME REANNOTATION</scope>
    <source>
        <strain evidence="2">cv. Nipponbare</strain>
    </source>
</reference>
<dbReference type="AlphaFoldDB" id="Q6ZG38"/>
<gene>
    <name evidence="1" type="primary">OJ1111_E05.29</name>
</gene>
<proteinExistence type="predicted"/>
<reference evidence="2" key="1">
    <citation type="journal article" date="2005" name="Nature">
        <title>The map-based sequence of the rice genome.</title>
        <authorList>
            <consortium name="International rice genome sequencing project (IRGSP)"/>
            <person name="Matsumoto T."/>
            <person name="Wu J."/>
            <person name="Kanamori H."/>
            <person name="Katayose Y."/>
            <person name="Fujisawa M."/>
            <person name="Namiki N."/>
            <person name="Mizuno H."/>
            <person name="Yamamoto K."/>
            <person name="Antonio B.A."/>
            <person name="Baba T."/>
            <person name="Sakata K."/>
            <person name="Nagamura Y."/>
            <person name="Aoki H."/>
            <person name="Arikawa K."/>
            <person name="Arita K."/>
            <person name="Bito T."/>
            <person name="Chiden Y."/>
            <person name="Fujitsuka N."/>
            <person name="Fukunaka R."/>
            <person name="Hamada M."/>
            <person name="Harada C."/>
            <person name="Hayashi A."/>
            <person name="Hijishita S."/>
            <person name="Honda M."/>
            <person name="Hosokawa S."/>
            <person name="Ichikawa Y."/>
            <person name="Idonuma A."/>
            <person name="Iijima M."/>
            <person name="Ikeda M."/>
            <person name="Ikeno M."/>
            <person name="Ito K."/>
            <person name="Ito S."/>
            <person name="Ito T."/>
            <person name="Ito Y."/>
            <person name="Ito Y."/>
            <person name="Iwabuchi A."/>
            <person name="Kamiya K."/>
            <person name="Karasawa W."/>
            <person name="Kurita K."/>
            <person name="Katagiri S."/>
            <person name="Kikuta A."/>
            <person name="Kobayashi H."/>
            <person name="Kobayashi N."/>
            <person name="Machita K."/>
            <person name="Maehara T."/>
            <person name="Masukawa M."/>
            <person name="Mizubayashi T."/>
            <person name="Mukai Y."/>
            <person name="Nagasaki H."/>
            <person name="Nagata Y."/>
            <person name="Naito S."/>
            <person name="Nakashima M."/>
            <person name="Nakama Y."/>
            <person name="Nakamichi Y."/>
            <person name="Nakamura M."/>
            <person name="Meguro A."/>
            <person name="Negishi M."/>
            <person name="Ohta I."/>
            <person name="Ohta T."/>
            <person name="Okamoto M."/>
            <person name="Ono N."/>
            <person name="Saji S."/>
            <person name="Sakaguchi M."/>
            <person name="Sakai K."/>
            <person name="Shibata M."/>
            <person name="Shimokawa T."/>
            <person name="Song J."/>
            <person name="Takazaki Y."/>
            <person name="Terasawa K."/>
            <person name="Tsugane M."/>
            <person name="Tsuji K."/>
            <person name="Ueda S."/>
            <person name="Waki K."/>
            <person name="Yamagata H."/>
            <person name="Yamamoto M."/>
            <person name="Yamamoto S."/>
            <person name="Yamane H."/>
            <person name="Yoshiki S."/>
            <person name="Yoshihara R."/>
            <person name="Yukawa K."/>
            <person name="Zhong H."/>
            <person name="Yano M."/>
            <person name="Yuan Q."/>
            <person name="Ouyang S."/>
            <person name="Liu J."/>
            <person name="Jones K.M."/>
            <person name="Gansberger K."/>
            <person name="Moffat K."/>
            <person name="Hill J."/>
            <person name="Bera J."/>
            <person name="Fadrosh D."/>
            <person name="Jin S."/>
            <person name="Johri S."/>
            <person name="Kim M."/>
            <person name="Overton L."/>
            <person name="Reardon M."/>
            <person name="Tsitrin T."/>
            <person name="Vuong H."/>
            <person name="Weaver B."/>
            <person name="Ciecko A."/>
            <person name="Tallon L."/>
            <person name="Jackson J."/>
            <person name="Pai G."/>
            <person name="Aken S.V."/>
            <person name="Utterback T."/>
            <person name="Reidmuller S."/>
            <person name="Feldblyum T."/>
            <person name="Hsiao J."/>
            <person name="Zismann V."/>
            <person name="Iobst S."/>
            <person name="de Vazeille A.R."/>
            <person name="Buell C.R."/>
            <person name="Ying K."/>
            <person name="Li Y."/>
            <person name="Lu T."/>
            <person name="Huang Y."/>
            <person name="Zhao Q."/>
            <person name="Feng Q."/>
            <person name="Zhang L."/>
            <person name="Zhu J."/>
            <person name="Weng Q."/>
            <person name="Mu J."/>
            <person name="Lu Y."/>
            <person name="Fan D."/>
            <person name="Liu Y."/>
            <person name="Guan J."/>
            <person name="Zhang Y."/>
            <person name="Yu S."/>
            <person name="Liu X."/>
            <person name="Zhang Y."/>
            <person name="Hong G."/>
            <person name="Han B."/>
            <person name="Choisne N."/>
            <person name="Demange N."/>
            <person name="Orjeda G."/>
            <person name="Samain S."/>
            <person name="Cattolico L."/>
            <person name="Pelletier E."/>
            <person name="Couloux A."/>
            <person name="Segurens B."/>
            <person name="Wincker P."/>
            <person name="D'Hont A."/>
            <person name="Scarpelli C."/>
            <person name="Weissenbach J."/>
            <person name="Salanoubat M."/>
            <person name="Quetier F."/>
            <person name="Yu Y."/>
            <person name="Kim H.R."/>
            <person name="Rambo T."/>
            <person name="Currie J."/>
            <person name="Collura K."/>
            <person name="Luo M."/>
            <person name="Yang T."/>
            <person name="Ammiraju J.S.S."/>
            <person name="Engler F."/>
            <person name="Soderlund C."/>
            <person name="Wing R.A."/>
            <person name="Palmer L.E."/>
            <person name="de la Bastide M."/>
            <person name="Spiegel L."/>
            <person name="Nascimento L."/>
            <person name="Zutavern T."/>
            <person name="O'Shaughnessy A."/>
            <person name="Dike S."/>
            <person name="Dedhia N."/>
            <person name="Preston R."/>
            <person name="Balija V."/>
            <person name="McCombie W.R."/>
            <person name="Chow T."/>
            <person name="Chen H."/>
            <person name="Chung M."/>
            <person name="Chen C."/>
            <person name="Shaw J."/>
            <person name="Wu H."/>
            <person name="Hsiao K."/>
            <person name="Chao Y."/>
            <person name="Chu M."/>
            <person name="Cheng C."/>
            <person name="Hour A."/>
            <person name="Lee P."/>
            <person name="Lin S."/>
            <person name="Lin Y."/>
            <person name="Liou J."/>
            <person name="Liu S."/>
            <person name="Hsing Y."/>
            <person name="Raghuvanshi S."/>
            <person name="Mohanty A."/>
            <person name="Bharti A.K."/>
            <person name="Gaur A."/>
            <person name="Gupta V."/>
            <person name="Kumar D."/>
            <person name="Ravi V."/>
            <person name="Vij S."/>
            <person name="Kapur A."/>
            <person name="Khurana P."/>
            <person name="Khurana P."/>
            <person name="Khurana J.P."/>
            <person name="Tyagi A.K."/>
            <person name="Gaikwad K."/>
            <person name="Singh A."/>
            <person name="Dalal V."/>
            <person name="Srivastava S."/>
            <person name="Dixit A."/>
            <person name="Pal A.K."/>
            <person name="Ghazi I.A."/>
            <person name="Yadav M."/>
            <person name="Pandit A."/>
            <person name="Bhargava A."/>
            <person name="Sureshbabu K."/>
            <person name="Batra K."/>
            <person name="Sharma T.R."/>
            <person name="Mohapatra T."/>
            <person name="Singh N.K."/>
            <person name="Messing J."/>
            <person name="Nelson A.B."/>
            <person name="Fuks G."/>
            <person name="Kavchok S."/>
            <person name="Keizer G."/>
            <person name="Linton E."/>
            <person name="Llaca V."/>
            <person name="Song R."/>
            <person name="Tanyolac B."/>
            <person name="Young S."/>
            <person name="Ho-Il K."/>
            <person name="Hahn J.H."/>
            <person name="Sangsakoo G."/>
            <person name="Vanavichit A."/>
            <person name="de Mattos Luiz.A.T."/>
            <person name="Zimmer P.D."/>
            <person name="Malone G."/>
            <person name="Dellagostin O."/>
            <person name="de Oliveira A.C."/>
            <person name="Bevan M."/>
            <person name="Bancroft I."/>
            <person name="Minx P."/>
            <person name="Cordum H."/>
            <person name="Wilson R."/>
            <person name="Cheng Z."/>
            <person name="Jin W."/>
            <person name="Jiang J."/>
            <person name="Leong S.A."/>
            <person name="Iwama H."/>
            <person name="Gojobori T."/>
            <person name="Itoh T."/>
            <person name="Niimura Y."/>
            <person name="Fujii Y."/>
            <person name="Habara T."/>
            <person name="Sakai H."/>
            <person name="Sato Y."/>
            <person name="Wilson G."/>
            <person name="Kumar K."/>
            <person name="McCouch S."/>
            <person name="Juretic N."/>
            <person name="Hoen D."/>
            <person name="Wright S."/>
            <person name="Bruskiewich R."/>
            <person name="Bureau T."/>
            <person name="Miyao A."/>
            <person name="Hirochika H."/>
            <person name="Nishikawa T."/>
            <person name="Kadowaki K."/>
            <person name="Sugiura M."/>
            <person name="Burr B."/>
            <person name="Sasaki T."/>
        </authorList>
    </citation>
    <scope>NUCLEOTIDE SEQUENCE [LARGE SCALE GENOMIC DNA]</scope>
    <source>
        <strain evidence="2">cv. Nipponbare</strain>
    </source>
</reference>
<keyword evidence="1" id="KW-0645">Protease</keyword>
<dbReference type="GO" id="GO:0006508">
    <property type="term" value="P:proteolysis"/>
    <property type="evidence" value="ECO:0007669"/>
    <property type="project" value="UniProtKB-KW"/>
</dbReference>
<dbReference type="GO" id="GO:0008233">
    <property type="term" value="F:peptidase activity"/>
    <property type="evidence" value="ECO:0007669"/>
    <property type="project" value="UniProtKB-KW"/>
</dbReference>
<dbReference type="Proteomes" id="UP000000763">
    <property type="component" value="Chromosome 8"/>
</dbReference>
<name>Q6ZG38_ORYSJ</name>
<dbReference type="EMBL" id="AP004154">
    <property type="protein sequence ID" value="BAD09212.1"/>
    <property type="molecule type" value="Genomic_DNA"/>
</dbReference>
<evidence type="ECO:0000313" key="1">
    <source>
        <dbReference type="EMBL" id="BAD09212.1"/>
    </source>
</evidence>
<evidence type="ECO:0000313" key="2">
    <source>
        <dbReference type="Proteomes" id="UP000000763"/>
    </source>
</evidence>
<organism evidence="1 2">
    <name type="scientific">Oryza sativa subsp. japonica</name>
    <name type="common">Rice</name>
    <dbReference type="NCBI Taxonomy" id="39947"/>
    <lineage>
        <taxon>Eukaryota</taxon>
        <taxon>Viridiplantae</taxon>
        <taxon>Streptophyta</taxon>
        <taxon>Embryophyta</taxon>
        <taxon>Tracheophyta</taxon>
        <taxon>Spermatophyta</taxon>
        <taxon>Magnoliopsida</taxon>
        <taxon>Liliopsida</taxon>
        <taxon>Poales</taxon>
        <taxon>Poaceae</taxon>
        <taxon>BOP clade</taxon>
        <taxon>Oryzoideae</taxon>
        <taxon>Oryzeae</taxon>
        <taxon>Oryzinae</taxon>
        <taxon>Oryza</taxon>
        <taxon>Oryza sativa</taxon>
    </lineage>
</organism>
<accession>Q6ZG38</accession>
<protein>
    <submittedName>
        <fullName evidence="1">Ulp1 protease-like protein</fullName>
    </submittedName>
</protein>
<keyword evidence="1" id="KW-0378">Hydrolase</keyword>